<dbReference type="GO" id="GO:0005739">
    <property type="term" value="C:mitochondrion"/>
    <property type="evidence" value="ECO:0007669"/>
    <property type="project" value="UniProtKB-SubCell"/>
</dbReference>
<dbReference type="PANTHER" id="PTHR45717">
    <property type="entry name" value="OS12G0527900 PROTEIN"/>
    <property type="match status" value="1"/>
</dbReference>
<feature type="repeat" description="PPR" evidence="6">
    <location>
        <begin position="174"/>
        <end position="208"/>
    </location>
</feature>
<dbReference type="FunFam" id="1.25.40.10:FF:000385">
    <property type="entry name" value="Pentatricopeptide repeat-containing protein mitochondrial"/>
    <property type="match status" value="1"/>
</dbReference>
<keyword evidence="5" id="KW-0496">Mitochondrion</keyword>
<comment type="subcellular location">
    <subcellularLocation>
        <location evidence="1">Mitochondrion</location>
    </subcellularLocation>
</comment>
<dbReference type="PANTHER" id="PTHR45717:SF8">
    <property type="entry name" value="OS01G0301000 PROTEIN"/>
    <property type="match status" value="1"/>
</dbReference>
<evidence type="ECO:0000256" key="5">
    <source>
        <dbReference type="ARBA" id="ARBA00023128"/>
    </source>
</evidence>
<dbReference type="GO" id="GO:0003729">
    <property type="term" value="F:mRNA binding"/>
    <property type="evidence" value="ECO:0007669"/>
    <property type="project" value="UniProtKB-ARBA"/>
</dbReference>
<proteinExistence type="inferred from homology"/>
<evidence type="ECO:0000256" key="2">
    <source>
        <dbReference type="ARBA" id="ARBA00007626"/>
    </source>
</evidence>
<comment type="caution">
    <text evidence="7">The sequence shown here is derived from an EMBL/GenBank/DDBJ whole genome shotgun (WGS) entry which is preliminary data.</text>
</comment>
<dbReference type="NCBIfam" id="TIGR00756">
    <property type="entry name" value="PPR"/>
    <property type="match status" value="3"/>
</dbReference>
<dbReference type="Pfam" id="PF13041">
    <property type="entry name" value="PPR_2"/>
    <property type="match status" value="1"/>
</dbReference>
<dbReference type="Pfam" id="PF01535">
    <property type="entry name" value="PPR"/>
    <property type="match status" value="2"/>
</dbReference>
<dbReference type="Gene3D" id="1.25.40.10">
    <property type="entry name" value="Tetratricopeptide repeat domain"/>
    <property type="match status" value="3"/>
</dbReference>
<organism evidence="7 8">
    <name type="scientific">Aristolochia fimbriata</name>
    <name type="common">White veined hardy Dutchman's pipe vine</name>
    <dbReference type="NCBI Taxonomy" id="158543"/>
    <lineage>
        <taxon>Eukaryota</taxon>
        <taxon>Viridiplantae</taxon>
        <taxon>Streptophyta</taxon>
        <taxon>Embryophyta</taxon>
        <taxon>Tracheophyta</taxon>
        <taxon>Spermatophyta</taxon>
        <taxon>Magnoliopsida</taxon>
        <taxon>Magnoliidae</taxon>
        <taxon>Piperales</taxon>
        <taxon>Aristolochiaceae</taxon>
        <taxon>Aristolochia</taxon>
    </lineage>
</organism>
<protein>
    <recommendedName>
        <fullName evidence="9">Pentatricopeptide repeat-containing protein</fullName>
    </recommendedName>
</protein>
<dbReference type="InterPro" id="IPR002885">
    <property type="entry name" value="PPR_rpt"/>
</dbReference>
<evidence type="ECO:0008006" key="9">
    <source>
        <dbReference type="Google" id="ProtNLM"/>
    </source>
</evidence>
<evidence type="ECO:0000313" key="8">
    <source>
        <dbReference type="Proteomes" id="UP000825729"/>
    </source>
</evidence>
<gene>
    <name evidence="7" type="ORF">H6P81_002360</name>
</gene>
<feature type="repeat" description="PPR" evidence="6">
    <location>
        <begin position="139"/>
        <end position="173"/>
    </location>
</feature>
<dbReference type="SUPFAM" id="SSF48452">
    <property type="entry name" value="TPR-like"/>
    <property type="match status" value="1"/>
</dbReference>
<reference evidence="7 8" key="1">
    <citation type="submission" date="2021-07" db="EMBL/GenBank/DDBJ databases">
        <title>The Aristolochia fimbriata genome: insights into angiosperm evolution, floral development and chemical biosynthesis.</title>
        <authorList>
            <person name="Jiao Y."/>
        </authorList>
    </citation>
    <scope>NUCLEOTIDE SEQUENCE [LARGE SCALE GENOMIC DNA]</scope>
    <source>
        <strain evidence="7">IBCAS-2021</strain>
        <tissue evidence="7">Leaf</tissue>
    </source>
</reference>
<keyword evidence="8" id="KW-1185">Reference proteome</keyword>
<name>A0AAV7F9J7_ARIFI</name>
<dbReference type="Proteomes" id="UP000825729">
    <property type="component" value="Unassembled WGS sequence"/>
</dbReference>
<keyword evidence="3" id="KW-0677">Repeat</keyword>
<accession>A0AAV7F9J7</accession>
<feature type="repeat" description="PPR" evidence="6">
    <location>
        <begin position="209"/>
        <end position="243"/>
    </location>
</feature>
<evidence type="ECO:0000256" key="4">
    <source>
        <dbReference type="ARBA" id="ARBA00022946"/>
    </source>
</evidence>
<keyword evidence="4" id="KW-0809">Transit peptide</keyword>
<dbReference type="InterPro" id="IPR011990">
    <property type="entry name" value="TPR-like_helical_dom_sf"/>
</dbReference>
<evidence type="ECO:0000313" key="7">
    <source>
        <dbReference type="EMBL" id="KAG9457852.1"/>
    </source>
</evidence>
<dbReference type="PROSITE" id="PS51375">
    <property type="entry name" value="PPR"/>
    <property type="match status" value="3"/>
</dbReference>
<evidence type="ECO:0000256" key="1">
    <source>
        <dbReference type="ARBA" id="ARBA00004173"/>
    </source>
</evidence>
<evidence type="ECO:0000256" key="3">
    <source>
        <dbReference type="ARBA" id="ARBA00022737"/>
    </source>
</evidence>
<dbReference type="EMBL" id="JAINDJ010000002">
    <property type="protein sequence ID" value="KAG9457852.1"/>
    <property type="molecule type" value="Genomic_DNA"/>
</dbReference>
<comment type="similarity">
    <text evidence="2">Belongs to the PPR family. P subfamily.</text>
</comment>
<dbReference type="AlphaFoldDB" id="A0AAV7F9J7"/>
<sequence>MAKNPATARPLMFGARGLCTESAVAVEAQKEVKRKTADSPLYRRLSALAASENGSVSKTLNKWLREGKAIKKFELERYVRQLRKYKRFEHALQLYEWMDSRGFNMSYSDYAVRLDLVYRCKGITEAEEYFNARSEPAKNNLTYGALLNCYCMDKCSDRALAIFAKMKELNFTSTPLVYNNLMGMYMKMGQPDKVPSLMQEMTEQNILPDVFTYNILMNSYASLKDFDAVERVMKEVEARGKAVCDWTIYSNLAAIYVAAGLSEKAELALQKLESMGPFQDRMAYHFLISLYAGVSNLEKVKALWDSLQSAFPKTTNLSYLVYFQALGRLDDFDTLKDCFESWESTCSSCDIRLVNILISAYLRRDMIEEAKLLSERSLNRGAGANFRTLEMYIEYYLDKRQIDLALKYFDTAVCKGKWQPNQQKVAGFLKYYEEEKDVDGAEVFYKKLKKVNYINEEAYAYLLRTYIAAGKSNPLIREQMKDDEVEISSDMEKLLERVCQG</sequence>
<evidence type="ECO:0000256" key="6">
    <source>
        <dbReference type="PROSITE-ProRule" id="PRU00708"/>
    </source>
</evidence>